<protein>
    <submittedName>
        <fullName evidence="1">Uncharacterized protein</fullName>
    </submittedName>
</protein>
<proteinExistence type="predicted"/>
<dbReference type="RefSeq" id="WP_176819232.1">
    <property type="nucleotide sequence ID" value="NZ_FNEM01000005.1"/>
</dbReference>
<dbReference type="AlphaFoldDB" id="A0A1G8QZS9"/>
<sequence length="55" mass="6053">MKASNRGAAFGASIFSASAMNSCAWECMMEHNACVESGTSERYCKNQYRSCRSQC</sequence>
<accession>A0A1G8QZS9</accession>
<organism evidence="1 2">
    <name type="scientific">Ferrimonas sediminum</name>
    <dbReference type="NCBI Taxonomy" id="718193"/>
    <lineage>
        <taxon>Bacteria</taxon>
        <taxon>Pseudomonadati</taxon>
        <taxon>Pseudomonadota</taxon>
        <taxon>Gammaproteobacteria</taxon>
        <taxon>Alteromonadales</taxon>
        <taxon>Ferrimonadaceae</taxon>
        <taxon>Ferrimonas</taxon>
    </lineage>
</organism>
<evidence type="ECO:0000313" key="2">
    <source>
        <dbReference type="Proteomes" id="UP000199527"/>
    </source>
</evidence>
<evidence type="ECO:0000313" key="1">
    <source>
        <dbReference type="EMBL" id="SDJ10191.1"/>
    </source>
</evidence>
<dbReference type="EMBL" id="FNEM01000005">
    <property type="protein sequence ID" value="SDJ10191.1"/>
    <property type="molecule type" value="Genomic_DNA"/>
</dbReference>
<reference evidence="2" key="1">
    <citation type="submission" date="2016-10" db="EMBL/GenBank/DDBJ databases">
        <authorList>
            <person name="Varghese N."/>
            <person name="Submissions S."/>
        </authorList>
    </citation>
    <scope>NUCLEOTIDE SEQUENCE [LARGE SCALE GENOMIC DNA]</scope>
    <source>
        <strain evidence="2">DSM 23317</strain>
    </source>
</reference>
<keyword evidence="2" id="KW-1185">Reference proteome</keyword>
<name>A0A1G8QZS9_9GAMM</name>
<gene>
    <name evidence="1" type="ORF">SAMN04488540_10510</name>
</gene>
<dbReference type="Proteomes" id="UP000199527">
    <property type="component" value="Unassembled WGS sequence"/>
</dbReference>